<dbReference type="STRING" id="1442371.A0A0D2I5X4"/>
<protein>
    <recommendedName>
        <fullName evidence="1">peptidylprolyl isomerase</fullName>
        <ecNumber evidence="1">5.2.1.8</ecNumber>
    </recommendedName>
</protein>
<name>A0A0D2I5X4_9EURO</name>
<dbReference type="InterPro" id="IPR003613">
    <property type="entry name" value="Ubox_domain"/>
</dbReference>
<sequence length="1158" mass="131211">MNVAMARYKIAFFPPKGKGDRLDLLVEFDGNRTISDLTGTVIERASKYRSLPNYVRHDWLQLCLGSEDGSLIDHEAIIQDVITTTDVLFIIFLDAPRLGAQIDHKKPSEIDALRIRVIIPKEAQGPLEKRSITFLKAGHSYPPSSTLKEIRDDIAQYLQLPAVWPRNAFPTKLDLHTIQGPISTNDLSLTLKEAGLNKLATNNVLTIYAVVSASSRQKESPPTELVVFCVDRSHSMCTSSGFLELEGTNNNDSVTPIAKANADVISGDEDVQDASLDEIKSWLRGHESYEDIIHIIRYCPSGAAKVVQQILELLRFLTIREIDHLTTGRETVTTSARFSHVGMGPNERQMRSLQRILAGINLHQRALSDILIYSAKDPWFESKQCVWTYGDDLPPPPPSATEETIELGDFCVVPQEYRCPISHDLFQDPVCTSDGFRFDRKAIEFWYRDHKSNPLTQRPIADTTLRHDEVKANQIKAWVKAEDVINSLPSTARRTESQLSIRLSGLIINFVGLSCFSRELPESTRLLDLYKVAFRGMRGRYAKFSLHVRDVYLPCTKVNMLQKGVLDGETITINPNYISRENPPRGSTSQEQMCLIRVYNTTDFSKAHFSKESFNYWVPVGSQLTYGSIIFRNWRYDVQHRGVTCFVYDQSVKTDFKDLGDDGIGFTRRNSWESLSKDLRDVRPKEVREHEPLYQLIRDAGKKSDATRREPYTGAKLSSATAGDAHRYGHCRVFKVALSQYERPEEIERRKVRDQKASRLSRMDVTKQVCSQFFDRLIAYGYPTTVGLVTFGTDVRLTQWLTGAVENVREAVDAIDAGGNTALWDALVLAANHLISQSQSYPGIKKRIICISDGRDTGSVCKAEEVCGKLFQHRIVVDSIALPGEDTRALRTISHLTGGYKFRPTSLEQALALCELEPVLSIHERPRNVRFMSAQPFDLPWATEIPELEPDPLTRDKFPALKTHKNLHDPFIQVGYLERVTRSMVPEETPRTPTSPTTPSRRLLAEIRDIAYNPHPDIDVFVSERNMGFWKIVLEGARGSAYAKAAFVLYLDMGKDYPRKAPIARFVTPILHPNVNRHGRICHPTLDRDWTVHTTNKEILDNILGLLLVPEFEDLANTVAAEDYYRDEVAFKQEVERHCDKHAWKSRAMLGRDILAGR</sequence>
<dbReference type="Pfam" id="PF04564">
    <property type="entry name" value="U-box"/>
    <property type="match status" value="1"/>
</dbReference>
<evidence type="ECO:0000256" key="2">
    <source>
        <dbReference type="ARBA" id="ARBA00022786"/>
    </source>
</evidence>
<dbReference type="InterPro" id="IPR050113">
    <property type="entry name" value="Ub_conjugating_enzyme"/>
</dbReference>
<dbReference type="EMBL" id="KN848102">
    <property type="protein sequence ID" value="KIX92666.1"/>
    <property type="molecule type" value="Genomic_DNA"/>
</dbReference>
<feature type="domain" description="U-box" evidence="6">
    <location>
        <begin position="412"/>
        <end position="485"/>
    </location>
</feature>
<dbReference type="SUPFAM" id="SSF53300">
    <property type="entry name" value="vWA-like"/>
    <property type="match status" value="1"/>
</dbReference>
<evidence type="ECO:0000256" key="3">
    <source>
        <dbReference type="ARBA" id="ARBA00023110"/>
    </source>
</evidence>
<accession>A0A0D2I5X4</accession>
<dbReference type="Gene3D" id="3.40.50.410">
    <property type="entry name" value="von Willebrand factor, type A domain"/>
    <property type="match status" value="1"/>
</dbReference>
<dbReference type="GeneID" id="27717441"/>
<dbReference type="SUPFAM" id="SSF57850">
    <property type="entry name" value="RING/U-box"/>
    <property type="match status" value="1"/>
</dbReference>
<evidence type="ECO:0000259" key="5">
    <source>
        <dbReference type="PROSITE" id="PS50234"/>
    </source>
</evidence>
<dbReference type="EC" id="5.2.1.8" evidence="1"/>
<reference evidence="7 8" key="1">
    <citation type="submission" date="2015-01" db="EMBL/GenBank/DDBJ databases">
        <title>The Genome Sequence of Fonsecaea multimorphosa CBS 102226.</title>
        <authorList>
            <consortium name="The Broad Institute Genomics Platform"/>
            <person name="Cuomo C."/>
            <person name="de Hoog S."/>
            <person name="Gorbushina A."/>
            <person name="Stielow B."/>
            <person name="Teixiera M."/>
            <person name="Abouelleil A."/>
            <person name="Chapman S.B."/>
            <person name="Priest M."/>
            <person name="Young S.K."/>
            <person name="Wortman J."/>
            <person name="Nusbaum C."/>
            <person name="Birren B."/>
        </authorList>
    </citation>
    <scope>NUCLEOTIDE SEQUENCE [LARGE SCALE GENOMIC DNA]</scope>
    <source>
        <strain evidence="7 8">CBS 102226</strain>
    </source>
</reference>
<dbReference type="PANTHER" id="PTHR24067">
    <property type="entry name" value="UBIQUITIN-CONJUGATING ENZYME E2"/>
    <property type="match status" value="1"/>
</dbReference>
<dbReference type="Gene3D" id="3.30.40.10">
    <property type="entry name" value="Zinc/RING finger domain, C3HC4 (zinc finger)"/>
    <property type="match status" value="1"/>
</dbReference>
<dbReference type="Gene3D" id="3.10.110.10">
    <property type="entry name" value="Ubiquitin Conjugating Enzyme"/>
    <property type="match status" value="1"/>
</dbReference>
<dbReference type="Proteomes" id="UP000053411">
    <property type="component" value="Unassembled WGS sequence"/>
</dbReference>
<dbReference type="CDD" id="cd00198">
    <property type="entry name" value="vWFA"/>
    <property type="match status" value="1"/>
</dbReference>
<dbReference type="Pfam" id="PF00092">
    <property type="entry name" value="VWA"/>
    <property type="match status" value="1"/>
</dbReference>
<dbReference type="SMART" id="SM00504">
    <property type="entry name" value="Ubox"/>
    <property type="match status" value="1"/>
</dbReference>
<evidence type="ECO:0000313" key="8">
    <source>
        <dbReference type="Proteomes" id="UP000053411"/>
    </source>
</evidence>
<gene>
    <name evidence="7" type="ORF">Z520_11695</name>
</gene>
<dbReference type="InterPro" id="IPR002035">
    <property type="entry name" value="VWF_A"/>
</dbReference>
<dbReference type="SMART" id="SM00212">
    <property type="entry name" value="UBCc"/>
    <property type="match status" value="1"/>
</dbReference>
<dbReference type="GO" id="GO:0003755">
    <property type="term" value="F:peptidyl-prolyl cis-trans isomerase activity"/>
    <property type="evidence" value="ECO:0007669"/>
    <property type="project" value="UniProtKB-KW"/>
</dbReference>
<dbReference type="SUPFAM" id="SSF54495">
    <property type="entry name" value="UBC-like"/>
    <property type="match status" value="1"/>
</dbReference>
<dbReference type="GO" id="GO:0004842">
    <property type="term" value="F:ubiquitin-protein transferase activity"/>
    <property type="evidence" value="ECO:0007669"/>
    <property type="project" value="InterPro"/>
</dbReference>
<keyword evidence="8" id="KW-1185">Reference proteome</keyword>
<keyword evidence="3" id="KW-0697">Rotamase</keyword>
<dbReference type="PROSITE" id="PS51698">
    <property type="entry name" value="U_BOX"/>
    <property type="match status" value="1"/>
</dbReference>
<dbReference type="OrthoDB" id="4135107at2759"/>
<dbReference type="GO" id="GO:0016567">
    <property type="term" value="P:protein ubiquitination"/>
    <property type="evidence" value="ECO:0007669"/>
    <property type="project" value="InterPro"/>
</dbReference>
<dbReference type="InterPro" id="IPR013083">
    <property type="entry name" value="Znf_RING/FYVE/PHD"/>
</dbReference>
<feature type="domain" description="VWFA" evidence="5">
    <location>
        <begin position="761"/>
        <end position="920"/>
    </location>
</feature>
<dbReference type="RefSeq" id="XP_016626789.1">
    <property type="nucleotide sequence ID" value="XM_016782183.1"/>
</dbReference>
<dbReference type="InterPro" id="IPR016135">
    <property type="entry name" value="UBQ-conjugating_enzyme/RWD"/>
</dbReference>
<dbReference type="PROSITE" id="PS50234">
    <property type="entry name" value="VWFA"/>
    <property type="match status" value="1"/>
</dbReference>
<proteinExistence type="predicted"/>
<keyword evidence="2" id="KW-0833">Ubl conjugation pathway</keyword>
<dbReference type="InterPro" id="IPR036465">
    <property type="entry name" value="vWFA_dom_sf"/>
</dbReference>
<keyword evidence="3" id="KW-0413">Isomerase</keyword>
<dbReference type="Pfam" id="PF00179">
    <property type="entry name" value="UQ_con"/>
    <property type="match status" value="1"/>
</dbReference>
<evidence type="ECO:0000256" key="1">
    <source>
        <dbReference type="ARBA" id="ARBA00013194"/>
    </source>
</evidence>
<evidence type="ECO:0000313" key="7">
    <source>
        <dbReference type="EMBL" id="KIX92666.1"/>
    </source>
</evidence>
<feature type="domain" description="UBC core" evidence="4">
    <location>
        <begin position="998"/>
        <end position="1144"/>
    </location>
</feature>
<dbReference type="PROSITE" id="PS50127">
    <property type="entry name" value="UBC_2"/>
    <property type="match status" value="1"/>
</dbReference>
<organism evidence="7 8">
    <name type="scientific">Fonsecaea multimorphosa CBS 102226</name>
    <dbReference type="NCBI Taxonomy" id="1442371"/>
    <lineage>
        <taxon>Eukaryota</taxon>
        <taxon>Fungi</taxon>
        <taxon>Dikarya</taxon>
        <taxon>Ascomycota</taxon>
        <taxon>Pezizomycotina</taxon>
        <taxon>Eurotiomycetes</taxon>
        <taxon>Chaetothyriomycetidae</taxon>
        <taxon>Chaetothyriales</taxon>
        <taxon>Herpotrichiellaceae</taxon>
        <taxon>Fonsecaea</taxon>
    </lineage>
</organism>
<dbReference type="VEuPathDB" id="FungiDB:Z520_11695"/>
<dbReference type="InterPro" id="IPR000608">
    <property type="entry name" value="UBC"/>
</dbReference>
<dbReference type="CDD" id="cd16655">
    <property type="entry name" value="RING-Ubox_WDSUB1-like"/>
    <property type="match status" value="1"/>
</dbReference>
<evidence type="ECO:0000259" key="6">
    <source>
        <dbReference type="PROSITE" id="PS51698"/>
    </source>
</evidence>
<dbReference type="AlphaFoldDB" id="A0A0D2I5X4"/>
<evidence type="ECO:0000259" key="4">
    <source>
        <dbReference type="PROSITE" id="PS50127"/>
    </source>
</evidence>